<evidence type="ECO:0000256" key="12">
    <source>
        <dbReference type="ARBA" id="ARBA00023136"/>
    </source>
</evidence>
<dbReference type="GO" id="GO:0046872">
    <property type="term" value="F:metal ion binding"/>
    <property type="evidence" value="ECO:0007669"/>
    <property type="project" value="UniProtKB-KW"/>
</dbReference>
<evidence type="ECO:0000256" key="2">
    <source>
        <dbReference type="ARBA" id="ARBA00004651"/>
    </source>
</evidence>
<proteinExistence type="predicted"/>
<keyword evidence="3" id="KW-1003">Cell membrane</keyword>
<dbReference type="GO" id="GO:0005886">
    <property type="term" value="C:plasma membrane"/>
    <property type="evidence" value="ECO:0007669"/>
    <property type="project" value="UniProtKB-SubCell"/>
</dbReference>
<dbReference type="OrthoDB" id="438440at2759"/>
<keyword evidence="9" id="KW-0442">Lipid degradation</keyword>
<dbReference type="AlphaFoldDB" id="A0A1Y2C4P9"/>
<reference evidence="17 18" key="1">
    <citation type="submission" date="2016-07" db="EMBL/GenBank/DDBJ databases">
        <title>Pervasive Adenine N6-methylation of Active Genes in Fungi.</title>
        <authorList>
            <consortium name="DOE Joint Genome Institute"/>
            <person name="Mondo S.J."/>
            <person name="Dannebaum R.O."/>
            <person name="Kuo R.C."/>
            <person name="Labutti K."/>
            <person name="Haridas S."/>
            <person name="Kuo A."/>
            <person name="Salamov A."/>
            <person name="Ahrendt S.R."/>
            <person name="Lipzen A."/>
            <person name="Sullivan W."/>
            <person name="Andreopoulos W.B."/>
            <person name="Clum A."/>
            <person name="Lindquist E."/>
            <person name="Daum C."/>
            <person name="Ramamoorthy G.K."/>
            <person name="Gryganskyi A."/>
            <person name="Culley D."/>
            <person name="Magnuson J.K."/>
            <person name="James T.Y."/>
            <person name="O'Malley M.A."/>
            <person name="Stajich J.E."/>
            <person name="Spatafora J.W."/>
            <person name="Visel A."/>
            <person name="Grigoriev I.V."/>
        </authorList>
    </citation>
    <scope>NUCLEOTIDE SEQUENCE [LARGE SCALE GENOMIC DNA]</scope>
    <source>
        <strain evidence="17 18">JEL800</strain>
    </source>
</reference>
<evidence type="ECO:0000256" key="8">
    <source>
        <dbReference type="ARBA" id="ARBA00022837"/>
    </source>
</evidence>
<evidence type="ECO:0000256" key="15">
    <source>
        <dbReference type="SAM" id="Phobius"/>
    </source>
</evidence>
<dbReference type="Gene3D" id="3.40.50.1820">
    <property type="entry name" value="alpha/beta hydrolase"/>
    <property type="match status" value="1"/>
</dbReference>
<evidence type="ECO:0000256" key="7">
    <source>
        <dbReference type="ARBA" id="ARBA00022801"/>
    </source>
</evidence>
<comment type="cofactor">
    <cofactor evidence="1">
        <name>Ca(2+)</name>
        <dbReference type="ChEBI" id="CHEBI:29108"/>
    </cofactor>
</comment>
<dbReference type="EC" id="3.1.1.116" evidence="14"/>
<dbReference type="EMBL" id="MCGO01000030">
    <property type="protein sequence ID" value="ORY41989.1"/>
    <property type="molecule type" value="Genomic_DNA"/>
</dbReference>
<evidence type="ECO:0000256" key="5">
    <source>
        <dbReference type="ARBA" id="ARBA00022692"/>
    </source>
</evidence>
<evidence type="ECO:0000256" key="6">
    <source>
        <dbReference type="ARBA" id="ARBA00022723"/>
    </source>
</evidence>
<keyword evidence="4" id="KW-0597">Phosphoprotein</keyword>
<protein>
    <recommendedName>
        <fullName evidence="14">sn-1-specific diacylglycerol lipase</fullName>
        <ecNumber evidence="14">3.1.1.116</ecNumber>
    </recommendedName>
</protein>
<dbReference type="Pfam" id="PF01764">
    <property type="entry name" value="Lipase_3"/>
    <property type="match status" value="1"/>
</dbReference>
<evidence type="ECO:0000256" key="9">
    <source>
        <dbReference type="ARBA" id="ARBA00022963"/>
    </source>
</evidence>
<name>A0A1Y2C4P9_9FUNG</name>
<dbReference type="GO" id="GO:0019369">
    <property type="term" value="P:arachidonate metabolic process"/>
    <property type="evidence" value="ECO:0007669"/>
    <property type="project" value="TreeGrafter"/>
</dbReference>
<comment type="caution">
    <text evidence="17">The sequence shown here is derived from an EMBL/GenBank/DDBJ whole genome shotgun (WGS) entry which is preliminary data.</text>
</comment>
<dbReference type="CDD" id="cd00519">
    <property type="entry name" value="Lipase_3"/>
    <property type="match status" value="1"/>
</dbReference>
<dbReference type="GO" id="GO:0046340">
    <property type="term" value="P:diacylglycerol catabolic process"/>
    <property type="evidence" value="ECO:0007669"/>
    <property type="project" value="TreeGrafter"/>
</dbReference>
<evidence type="ECO:0000256" key="11">
    <source>
        <dbReference type="ARBA" id="ARBA00023098"/>
    </source>
</evidence>
<feature type="transmembrane region" description="Helical" evidence="15">
    <location>
        <begin position="21"/>
        <end position="40"/>
    </location>
</feature>
<keyword evidence="5 15" id="KW-0812">Transmembrane</keyword>
<evidence type="ECO:0000313" key="18">
    <source>
        <dbReference type="Proteomes" id="UP000193642"/>
    </source>
</evidence>
<feature type="transmembrane region" description="Helical" evidence="15">
    <location>
        <begin position="46"/>
        <end position="67"/>
    </location>
</feature>
<dbReference type="SUPFAM" id="SSF53474">
    <property type="entry name" value="alpha/beta-Hydrolases"/>
    <property type="match status" value="1"/>
</dbReference>
<gene>
    <name evidence="17" type="ORF">BCR33DRAFT_851991</name>
</gene>
<evidence type="ECO:0000256" key="3">
    <source>
        <dbReference type="ARBA" id="ARBA00022475"/>
    </source>
</evidence>
<dbReference type="PANTHER" id="PTHR45792">
    <property type="entry name" value="DIACYLGLYCEROL LIPASE HOMOLOG-RELATED"/>
    <property type="match status" value="1"/>
</dbReference>
<keyword evidence="12 15" id="KW-0472">Membrane</keyword>
<dbReference type="PANTHER" id="PTHR45792:SF8">
    <property type="entry name" value="DIACYLGLYCEROL LIPASE-ALPHA"/>
    <property type="match status" value="1"/>
</dbReference>
<evidence type="ECO:0000256" key="1">
    <source>
        <dbReference type="ARBA" id="ARBA00001913"/>
    </source>
</evidence>
<keyword evidence="7" id="KW-0378">Hydrolase</keyword>
<keyword evidence="8" id="KW-0106">Calcium</keyword>
<dbReference type="InterPro" id="IPR029058">
    <property type="entry name" value="AB_hydrolase_fold"/>
</dbReference>
<organism evidence="17 18">
    <name type="scientific">Rhizoclosmatium globosum</name>
    <dbReference type="NCBI Taxonomy" id="329046"/>
    <lineage>
        <taxon>Eukaryota</taxon>
        <taxon>Fungi</taxon>
        <taxon>Fungi incertae sedis</taxon>
        <taxon>Chytridiomycota</taxon>
        <taxon>Chytridiomycota incertae sedis</taxon>
        <taxon>Chytridiomycetes</taxon>
        <taxon>Chytridiales</taxon>
        <taxon>Chytriomycetaceae</taxon>
        <taxon>Rhizoclosmatium</taxon>
    </lineage>
</organism>
<evidence type="ECO:0000313" key="17">
    <source>
        <dbReference type="EMBL" id="ORY41989.1"/>
    </source>
</evidence>
<dbReference type="InterPro" id="IPR002921">
    <property type="entry name" value="Fungal_lipase-type"/>
</dbReference>
<evidence type="ECO:0000256" key="13">
    <source>
        <dbReference type="ARBA" id="ARBA00024531"/>
    </source>
</evidence>
<evidence type="ECO:0000256" key="14">
    <source>
        <dbReference type="ARBA" id="ARBA00026104"/>
    </source>
</evidence>
<dbReference type="InterPro" id="IPR052214">
    <property type="entry name" value="DAG_Lipase-Related"/>
</dbReference>
<keyword evidence="6" id="KW-0479">Metal-binding</keyword>
<sequence length="639" mass="73113">MGRMHLLNRRVPLAPDDMYIPAMYAFVFHSVCTIIVYVFLRKDCNISNVLLDFVMILISTLSIQIPLDALTIYLSMSGSIAREGPRRFVSLIVHIGLFVRVWEFFLAYYGLHLTYGPGNHLQPSKTPDLSFYFIMIGILLLNSDQSSGNKWDKHIKVWQSRLNFALGTGGMVDSNLLREVSEMIADYFKDFDWAPSDVAAGLILLKREQKRIIEVRQARRLLIEQPDGFLLPTLDDPSILSTLSRLQDEEDCIRTVFMNGRRPTYMKERQNEPKRSNGYRTFALNTKTIARTPCIKKKISVSSILQPEELLDIIHFVQYSEAAYDTKSIESMYGKRVIFVSEENQLYKAPYFVVHDNDAKAIIIAIRGTSSAMDVLIDLKLETSLFDIPELSAEDEKHEAHSGFLHTARNIVKELTEHNLLGELLLDPKSEYYGRKLIVTGHSMGAGVAALVANILRHDFPSTHCYAYEPPGCVVSRRASQYFENFCTSIISRATWQPVKIRNGKFLVKSKKSGLLQTRTILGDLLPEDLETLKRRATSFRMGMGTEENKFSASQLPMTPVYLPGRILYFEKLKKPPLVKKQMNISMKKYHYVPRWARKEEFQEILVSRSMVTDHSPWSILKEFQSASSESLLYAVTRD</sequence>
<evidence type="ECO:0000259" key="16">
    <source>
        <dbReference type="Pfam" id="PF01764"/>
    </source>
</evidence>
<comment type="subcellular location">
    <subcellularLocation>
        <location evidence="2">Cell membrane</location>
        <topology evidence="2">Multi-pass membrane protein</topology>
    </subcellularLocation>
</comment>
<feature type="transmembrane region" description="Helical" evidence="15">
    <location>
        <begin position="88"/>
        <end position="109"/>
    </location>
</feature>
<feature type="domain" description="Fungal lipase-type" evidence="16">
    <location>
        <begin position="363"/>
        <end position="482"/>
    </location>
</feature>
<keyword evidence="11" id="KW-0443">Lipid metabolism</keyword>
<dbReference type="Proteomes" id="UP000193642">
    <property type="component" value="Unassembled WGS sequence"/>
</dbReference>
<evidence type="ECO:0000256" key="10">
    <source>
        <dbReference type="ARBA" id="ARBA00022989"/>
    </source>
</evidence>
<keyword evidence="10 15" id="KW-1133">Transmembrane helix</keyword>
<comment type="catalytic activity">
    <reaction evidence="13">
        <text>a 1,2-diacyl-sn-glycerol + H2O = a 2-acylglycerol + a fatty acid + H(+)</text>
        <dbReference type="Rhea" id="RHEA:33275"/>
        <dbReference type="ChEBI" id="CHEBI:15377"/>
        <dbReference type="ChEBI" id="CHEBI:15378"/>
        <dbReference type="ChEBI" id="CHEBI:17389"/>
        <dbReference type="ChEBI" id="CHEBI:17815"/>
        <dbReference type="ChEBI" id="CHEBI:28868"/>
        <dbReference type="EC" id="3.1.1.116"/>
    </reaction>
    <physiologicalReaction direction="left-to-right" evidence="13">
        <dbReference type="Rhea" id="RHEA:33276"/>
    </physiologicalReaction>
</comment>
<accession>A0A1Y2C4P9</accession>
<keyword evidence="18" id="KW-1185">Reference proteome</keyword>
<dbReference type="GO" id="GO:0016298">
    <property type="term" value="F:lipase activity"/>
    <property type="evidence" value="ECO:0007669"/>
    <property type="project" value="TreeGrafter"/>
</dbReference>
<evidence type="ECO:0000256" key="4">
    <source>
        <dbReference type="ARBA" id="ARBA00022553"/>
    </source>
</evidence>